<keyword evidence="3" id="KW-0902">Two-component regulatory system</keyword>
<keyword evidence="4" id="KW-0472">Membrane</keyword>
<feature type="domain" description="Signal transduction histidine kinase subgroup 3 dimerisation and phosphoacceptor" evidence="5">
    <location>
        <begin position="185"/>
        <end position="251"/>
    </location>
</feature>
<feature type="transmembrane region" description="Helical" evidence="4">
    <location>
        <begin position="37"/>
        <end position="56"/>
    </location>
</feature>
<dbReference type="SUPFAM" id="SSF55874">
    <property type="entry name" value="ATPase domain of HSP90 chaperone/DNA topoisomerase II/histidine kinase"/>
    <property type="match status" value="1"/>
</dbReference>
<feature type="transmembrane region" description="Helical" evidence="4">
    <location>
        <begin position="12"/>
        <end position="31"/>
    </location>
</feature>
<dbReference type="GO" id="GO:0016020">
    <property type="term" value="C:membrane"/>
    <property type="evidence" value="ECO:0007669"/>
    <property type="project" value="InterPro"/>
</dbReference>
<evidence type="ECO:0000256" key="2">
    <source>
        <dbReference type="ARBA" id="ARBA00022777"/>
    </source>
</evidence>
<dbReference type="AlphaFoldDB" id="A0A7W0HRP7"/>
<sequence>MGEFSKARRATWHMLGLALWMTWGCAIAAFFATPEPIWWRGVLVLIGLIAFSRFYLGILKVLLERAYPARQVAVAGGLAVLIALVGGFEPFGCGFVLVAWLSVAVVNVGKRAAAIMSVVVGAAWGAMLPFVITPAFAPVAVQLVMVIVLLLSVPGSNRLWVWIYTLAIQAEEGKEARARLAVAEERLRFARDLHDLVGHQLSAIAVKTELAVRLTRAGRAEAADELTEVHGLTRRALKELREAVRGYRELDLNAELTSVRSVLEAAGVRCELHLPYRNVPDVAAPVFAYVVREAATNVLKHSQATRCDITVRFTGEEAALEVRNDGVVRRAAEDLGSGLSGLTERLEAIGGKLTARPSGGEFLLVASVPLG</sequence>
<keyword evidence="4" id="KW-0812">Transmembrane</keyword>
<keyword evidence="1 6" id="KW-0808">Transferase</keyword>
<comment type="caution">
    <text evidence="6">The sequence shown here is derived from an EMBL/GenBank/DDBJ whole genome shotgun (WGS) entry which is preliminary data.</text>
</comment>
<evidence type="ECO:0000256" key="3">
    <source>
        <dbReference type="ARBA" id="ARBA00023012"/>
    </source>
</evidence>
<dbReference type="GO" id="GO:0000155">
    <property type="term" value="F:phosphorelay sensor kinase activity"/>
    <property type="evidence" value="ECO:0007669"/>
    <property type="project" value="InterPro"/>
</dbReference>
<gene>
    <name evidence="6" type="ORF">HNR30_004416</name>
</gene>
<evidence type="ECO:0000256" key="1">
    <source>
        <dbReference type="ARBA" id="ARBA00022679"/>
    </source>
</evidence>
<dbReference type="EC" id="2.7.13.3" evidence="6"/>
<keyword evidence="7" id="KW-1185">Reference proteome</keyword>
<dbReference type="PANTHER" id="PTHR24421">
    <property type="entry name" value="NITRATE/NITRITE SENSOR PROTEIN NARX-RELATED"/>
    <property type="match status" value="1"/>
</dbReference>
<organism evidence="6 7">
    <name type="scientific">Nonomuraea soli</name>
    <dbReference type="NCBI Taxonomy" id="1032476"/>
    <lineage>
        <taxon>Bacteria</taxon>
        <taxon>Bacillati</taxon>
        <taxon>Actinomycetota</taxon>
        <taxon>Actinomycetes</taxon>
        <taxon>Streptosporangiales</taxon>
        <taxon>Streptosporangiaceae</taxon>
        <taxon>Nonomuraea</taxon>
    </lineage>
</organism>
<dbReference type="EMBL" id="JACDUR010000004">
    <property type="protein sequence ID" value="MBA2893062.1"/>
    <property type="molecule type" value="Genomic_DNA"/>
</dbReference>
<name>A0A7W0HRP7_9ACTN</name>
<evidence type="ECO:0000256" key="4">
    <source>
        <dbReference type="SAM" id="Phobius"/>
    </source>
</evidence>
<feature type="transmembrane region" description="Helical" evidence="4">
    <location>
        <begin position="143"/>
        <end position="167"/>
    </location>
</feature>
<dbReference type="RefSeq" id="WP_181611760.1">
    <property type="nucleotide sequence ID" value="NZ_BAABAM010000003.1"/>
</dbReference>
<dbReference type="InterPro" id="IPR011712">
    <property type="entry name" value="Sig_transdc_His_kin_sub3_dim/P"/>
</dbReference>
<evidence type="ECO:0000313" key="6">
    <source>
        <dbReference type="EMBL" id="MBA2893062.1"/>
    </source>
</evidence>
<dbReference type="InterPro" id="IPR050482">
    <property type="entry name" value="Sensor_HK_TwoCompSys"/>
</dbReference>
<accession>A0A7W0HRP7</accession>
<dbReference type="PANTHER" id="PTHR24421:SF63">
    <property type="entry name" value="SENSOR HISTIDINE KINASE DESK"/>
    <property type="match status" value="1"/>
</dbReference>
<dbReference type="InterPro" id="IPR036890">
    <property type="entry name" value="HATPase_C_sf"/>
</dbReference>
<keyword evidence="4" id="KW-1133">Transmembrane helix</keyword>
<dbReference type="CDD" id="cd16917">
    <property type="entry name" value="HATPase_UhpB-NarQ-NarX-like"/>
    <property type="match status" value="1"/>
</dbReference>
<feature type="transmembrane region" description="Helical" evidence="4">
    <location>
        <begin position="115"/>
        <end position="137"/>
    </location>
</feature>
<dbReference type="Gene3D" id="3.30.565.10">
    <property type="entry name" value="Histidine kinase-like ATPase, C-terminal domain"/>
    <property type="match status" value="1"/>
</dbReference>
<dbReference type="Proteomes" id="UP000530928">
    <property type="component" value="Unassembled WGS sequence"/>
</dbReference>
<protein>
    <submittedName>
        <fullName evidence="6">Two-component system sensor histidine kinase DesK</fullName>
        <ecNumber evidence="6">2.7.13.3</ecNumber>
    </submittedName>
</protein>
<dbReference type="Pfam" id="PF07730">
    <property type="entry name" value="HisKA_3"/>
    <property type="match status" value="1"/>
</dbReference>
<proteinExistence type="predicted"/>
<evidence type="ECO:0000259" key="5">
    <source>
        <dbReference type="Pfam" id="PF07730"/>
    </source>
</evidence>
<dbReference type="GO" id="GO:0046983">
    <property type="term" value="F:protein dimerization activity"/>
    <property type="evidence" value="ECO:0007669"/>
    <property type="project" value="InterPro"/>
</dbReference>
<reference evidence="6 7" key="1">
    <citation type="submission" date="2020-07" db="EMBL/GenBank/DDBJ databases">
        <title>Genomic Encyclopedia of Type Strains, Phase IV (KMG-IV): sequencing the most valuable type-strain genomes for metagenomic binning, comparative biology and taxonomic classification.</title>
        <authorList>
            <person name="Goeker M."/>
        </authorList>
    </citation>
    <scope>NUCLEOTIDE SEQUENCE [LARGE SCALE GENOMIC DNA]</scope>
    <source>
        <strain evidence="6 7">DSM 45533</strain>
    </source>
</reference>
<dbReference type="Gene3D" id="1.20.5.1930">
    <property type="match status" value="1"/>
</dbReference>
<keyword evidence="2 6" id="KW-0418">Kinase</keyword>
<evidence type="ECO:0000313" key="7">
    <source>
        <dbReference type="Proteomes" id="UP000530928"/>
    </source>
</evidence>